<feature type="transmembrane region" description="Helical" evidence="2">
    <location>
        <begin position="276"/>
        <end position="295"/>
    </location>
</feature>
<dbReference type="AlphaFoldDB" id="A0A9P6D3U8"/>
<sequence length="370" mass="40993">MSSNCNTDVLSEIGFDFIIKVVRIAVGTTCYGIYVLLMFFSTTILCRRGRRHIGAMALLALTWVLFLGCTMFLIIDLSDIIYRFKIILIEGPDELFADKLVAADAKLQNFVWAGEMLFIFLLILGDSIVLWRTVVLYKYNLVPVVIPGLTWVGSVVAAFYEVGCDNKFDWTLPDSRPSAASVGIESCAKADTVSFSLSYSTNIICTTLIMFRAWQYRQNMKTFMGTARKTTQVEKVLVLLVESGFVYLAIYTFQAVPIYGGSFNPKTVIVVQAANAIIQQAMGMYPTVIVVLVQLQKTLWDTPELSFVFSSRSQMQFTSASLSVSVADQLDASNMEHSRTEYAESGEGRSETSSKVRGLVSSSSLFGKGV</sequence>
<dbReference type="EMBL" id="MU154651">
    <property type="protein sequence ID" value="KAF9490057.1"/>
    <property type="molecule type" value="Genomic_DNA"/>
</dbReference>
<evidence type="ECO:0000313" key="4">
    <source>
        <dbReference type="Proteomes" id="UP000807025"/>
    </source>
</evidence>
<feature type="compositionally biased region" description="Basic and acidic residues" evidence="1">
    <location>
        <begin position="337"/>
        <end position="354"/>
    </location>
</feature>
<protein>
    <submittedName>
        <fullName evidence="3">Uncharacterized protein</fullName>
    </submittedName>
</protein>
<feature type="transmembrane region" description="Helical" evidence="2">
    <location>
        <begin position="236"/>
        <end position="256"/>
    </location>
</feature>
<feature type="region of interest" description="Disordered" evidence="1">
    <location>
        <begin position="337"/>
        <end position="356"/>
    </location>
</feature>
<keyword evidence="2" id="KW-0472">Membrane</keyword>
<keyword evidence="4" id="KW-1185">Reference proteome</keyword>
<dbReference type="Proteomes" id="UP000807025">
    <property type="component" value="Unassembled WGS sequence"/>
</dbReference>
<feature type="transmembrane region" description="Helical" evidence="2">
    <location>
        <begin position="197"/>
        <end position="215"/>
    </location>
</feature>
<keyword evidence="2" id="KW-0812">Transmembrane</keyword>
<comment type="caution">
    <text evidence="3">The sequence shown here is derived from an EMBL/GenBank/DDBJ whole genome shotgun (WGS) entry which is preliminary data.</text>
</comment>
<evidence type="ECO:0000256" key="1">
    <source>
        <dbReference type="SAM" id="MobiDB-lite"/>
    </source>
</evidence>
<dbReference type="OrthoDB" id="2744793at2759"/>
<feature type="transmembrane region" description="Helical" evidence="2">
    <location>
        <begin position="110"/>
        <end position="129"/>
    </location>
</feature>
<accession>A0A9P6D3U8</accession>
<evidence type="ECO:0000313" key="3">
    <source>
        <dbReference type="EMBL" id="KAF9490057.1"/>
    </source>
</evidence>
<evidence type="ECO:0000256" key="2">
    <source>
        <dbReference type="SAM" id="Phobius"/>
    </source>
</evidence>
<reference evidence="3" key="1">
    <citation type="submission" date="2020-11" db="EMBL/GenBank/DDBJ databases">
        <authorList>
            <consortium name="DOE Joint Genome Institute"/>
            <person name="Ahrendt S."/>
            <person name="Riley R."/>
            <person name="Andreopoulos W."/>
            <person name="Labutti K."/>
            <person name="Pangilinan J."/>
            <person name="Ruiz-Duenas F.J."/>
            <person name="Barrasa J.M."/>
            <person name="Sanchez-Garcia M."/>
            <person name="Camarero S."/>
            <person name="Miyauchi S."/>
            <person name="Serrano A."/>
            <person name="Linde D."/>
            <person name="Babiker R."/>
            <person name="Drula E."/>
            <person name="Ayuso-Fernandez I."/>
            <person name="Pacheco R."/>
            <person name="Padilla G."/>
            <person name="Ferreira P."/>
            <person name="Barriuso J."/>
            <person name="Kellner H."/>
            <person name="Castanera R."/>
            <person name="Alfaro M."/>
            <person name="Ramirez L."/>
            <person name="Pisabarro A.G."/>
            <person name="Kuo A."/>
            <person name="Tritt A."/>
            <person name="Lipzen A."/>
            <person name="He G."/>
            <person name="Yan M."/>
            <person name="Ng V."/>
            <person name="Cullen D."/>
            <person name="Martin F."/>
            <person name="Rosso M.-N."/>
            <person name="Henrissat B."/>
            <person name="Hibbett D."/>
            <person name="Martinez A.T."/>
            <person name="Grigoriev I.V."/>
        </authorList>
    </citation>
    <scope>NUCLEOTIDE SEQUENCE</scope>
    <source>
        <strain evidence="3">ATCC 90797</strain>
    </source>
</reference>
<organism evidence="3 4">
    <name type="scientific">Pleurotus eryngii</name>
    <name type="common">Boletus of the steppes</name>
    <dbReference type="NCBI Taxonomy" id="5323"/>
    <lineage>
        <taxon>Eukaryota</taxon>
        <taxon>Fungi</taxon>
        <taxon>Dikarya</taxon>
        <taxon>Basidiomycota</taxon>
        <taxon>Agaricomycotina</taxon>
        <taxon>Agaricomycetes</taxon>
        <taxon>Agaricomycetidae</taxon>
        <taxon>Agaricales</taxon>
        <taxon>Pleurotineae</taxon>
        <taxon>Pleurotaceae</taxon>
        <taxon>Pleurotus</taxon>
    </lineage>
</organism>
<gene>
    <name evidence="3" type="ORF">BDN71DRAFT_1498764</name>
</gene>
<proteinExistence type="predicted"/>
<feature type="transmembrane region" description="Helical" evidence="2">
    <location>
        <begin position="17"/>
        <end position="41"/>
    </location>
</feature>
<feature type="transmembrane region" description="Helical" evidence="2">
    <location>
        <begin position="141"/>
        <end position="160"/>
    </location>
</feature>
<name>A0A9P6D3U8_PLEER</name>
<feature type="transmembrane region" description="Helical" evidence="2">
    <location>
        <begin position="53"/>
        <end position="75"/>
    </location>
</feature>
<keyword evidence="2" id="KW-1133">Transmembrane helix</keyword>